<dbReference type="EMBL" id="UZAU01000073">
    <property type="status" value="NOT_ANNOTATED_CDS"/>
    <property type="molecule type" value="Genomic_DNA"/>
</dbReference>
<evidence type="ECO:0000313" key="3">
    <source>
        <dbReference type="EnsemblPlants" id="cds.evm.model.01.2575"/>
    </source>
</evidence>
<dbReference type="EnsemblPlants" id="evm.model.01.2575">
    <property type="protein sequence ID" value="cds.evm.model.01.2575"/>
    <property type="gene ID" value="evm.TU.01.2575"/>
</dbReference>
<evidence type="ECO:0000313" key="4">
    <source>
        <dbReference type="Proteomes" id="UP000596661"/>
    </source>
</evidence>
<organism evidence="3 4">
    <name type="scientific">Cannabis sativa</name>
    <name type="common">Hemp</name>
    <name type="synonym">Marijuana</name>
    <dbReference type="NCBI Taxonomy" id="3483"/>
    <lineage>
        <taxon>Eukaryota</taxon>
        <taxon>Viridiplantae</taxon>
        <taxon>Streptophyta</taxon>
        <taxon>Embryophyta</taxon>
        <taxon>Tracheophyta</taxon>
        <taxon>Spermatophyta</taxon>
        <taxon>Magnoliopsida</taxon>
        <taxon>eudicotyledons</taxon>
        <taxon>Gunneridae</taxon>
        <taxon>Pentapetalae</taxon>
        <taxon>rosids</taxon>
        <taxon>fabids</taxon>
        <taxon>Rosales</taxon>
        <taxon>Cannabaceae</taxon>
        <taxon>Cannabis</taxon>
    </lineage>
</organism>
<name>A0A803NLQ6_CANSA</name>
<dbReference type="PANTHER" id="PTHR11439:SF500">
    <property type="entry name" value="RNA-DIRECTED DNA POLYMERASE"/>
    <property type="match status" value="1"/>
</dbReference>
<dbReference type="SUPFAM" id="SSF56672">
    <property type="entry name" value="DNA/RNA polymerases"/>
    <property type="match status" value="1"/>
</dbReference>
<keyword evidence="4" id="KW-1185">Reference proteome</keyword>
<evidence type="ECO:0000256" key="1">
    <source>
        <dbReference type="SAM" id="MobiDB-lite"/>
    </source>
</evidence>
<proteinExistence type="predicted"/>
<dbReference type="InterPro" id="IPR043502">
    <property type="entry name" value="DNA/RNA_pol_sf"/>
</dbReference>
<dbReference type="Pfam" id="PF07727">
    <property type="entry name" value="RVT_2"/>
    <property type="match status" value="1"/>
</dbReference>
<feature type="domain" description="Reverse transcriptase Ty1/copia-type" evidence="2">
    <location>
        <begin position="138"/>
        <end position="379"/>
    </location>
</feature>
<dbReference type="CDD" id="cd09272">
    <property type="entry name" value="RNase_HI_RT_Ty1"/>
    <property type="match status" value="1"/>
</dbReference>
<sequence length="542" mass="60591">MAPRDHCIPQQTPSIVPTQIAPSSPPIINPVQHPSITTVVPSPLPDTTQIPTSQTNIPNPTPQAPTNEQPTATCPSRSHNMCTRSQSGIFKPKSYIATKHPLPESLLPTEPKSLKDALSNPKWNGAMNSELFSLKKANTWTLVPYDSSMNVIWCKWIHRVKLNKDGSLNRYKSRLVAKGYLQEAGIDFQETFGPFVKPTIVRTVLSLAVSHNWDVPLLDVSNAFLNGPLNETVNMCQPPGFEDTNNPTHVCKLHKAIYGLKQAPRAWNDKLRMTLRSWGFHDSKADSSLFIYGKGTNLVILLVYVDDILITGPNASLISSLITDLNKSFSLKDLGQVHYFLSVEIYRDKTGMYLSQTKYITDLLVKLHMEGAKASPNPMSSTVKLSLTEGEPFPDVTLYRSTLGALQYLSLTRPEVAFITNKLSQFLHAHTSVHWEACKKLLRYLKGTIKYGLWIRPSSVMTLHAYSDADWASSIDDRRSSGGYLVFLGDNLISWFAKKQHVVARSSTESEFRALANTTVELKWIRSLLQELQVSIHQIPVT</sequence>
<evidence type="ECO:0000259" key="2">
    <source>
        <dbReference type="Pfam" id="PF07727"/>
    </source>
</evidence>
<feature type="region of interest" description="Disordered" evidence="1">
    <location>
        <begin position="36"/>
        <end position="82"/>
    </location>
</feature>
<reference evidence="3" key="2">
    <citation type="submission" date="2021-03" db="UniProtKB">
        <authorList>
            <consortium name="EnsemblPlants"/>
        </authorList>
    </citation>
    <scope>IDENTIFICATION</scope>
</reference>
<reference evidence="3" key="1">
    <citation type="submission" date="2018-11" db="EMBL/GenBank/DDBJ databases">
        <authorList>
            <person name="Grassa J C."/>
        </authorList>
    </citation>
    <scope>NUCLEOTIDE SEQUENCE [LARGE SCALE GENOMIC DNA]</scope>
</reference>
<dbReference type="InterPro" id="IPR013103">
    <property type="entry name" value="RVT_2"/>
</dbReference>
<dbReference type="PANTHER" id="PTHR11439">
    <property type="entry name" value="GAG-POL-RELATED RETROTRANSPOSON"/>
    <property type="match status" value="1"/>
</dbReference>
<dbReference type="Gramene" id="evm.model.01.2575">
    <property type="protein sequence ID" value="cds.evm.model.01.2575"/>
    <property type="gene ID" value="evm.TU.01.2575"/>
</dbReference>
<dbReference type="OMA" id="FLHAHTS"/>
<dbReference type="AlphaFoldDB" id="A0A803NLQ6"/>
<accession>A0A803NLQ6</accession>
<protein>
    <recommendedName>
        <fullName evidence="2">Reverse transcriptase Ty1/copia-type domain-containing protein</fullName>
    </recommendedName>
</protein>
<dbReference type="Proteomes" id="UP000596661">
    <property type="component" value="Chromosome 1"/>
</dbReference>